<comment type="caution">
    <text evidence="1">The sequence shown here is derived from an EMBL/GenBank/DDBJ whole genome shotgun (WGS) entry which is preliminary data.</text>
</comment>
<evidence type="ECO:0000313" key="1">
    <source>
        <dbReference type="EMBL" id="OGY14263.1"/>
    </source>
</evidence>
<proteinExistence type="predicted"/>
<name>A0A1G1VFM9_9BACT</name>
<accession>A0A1G1VFM9</accession>
<dbReference type="Proteomes" id="UP000178659">
    <property type="component" value="Unassembled WGS sequence"/>
</dbReference>
<protein>
    <submittedName>
        <fullName evidence="1">Uncharacterized protein</fullName>
    </submittedName>
</protein>
<gene>
    <name evidence="1" type="ORF">A3A77_02195</name>
</gene>
<dbReference type="AlphaFoldDB" id="A0A1G1VFM9"/>
<sequence length="92" mass="10183">MAKQKIIDVECKKGHLLFEKYRKVKAGNLMKCYIDEIGIDYIGVSGLSNGTDVYCPNCKKEGENLRIGRIALVHGRPAVVVNHGGIKPIKTK</sequence>
<evidence type="ECO:0000313" key="2">
    <source>
        <dbReference type="Proteomes" id="UP000178659"/>
    </source>
</evidence>
<reference evidence="1 2" key="1">
    <citation type="journal article" date="2016" name="Nat. Commun.">
        <title>Thousands of microbial genomes shed light on interconnected biogeochemical processes in an aquifer system.</title>
        <authorList>
            <person name="Anantharaman K."/>
            <person name="Brown C.T."/>
            <person name="Hug L.A."/>
            <person name="Sharon I."/>
            <person name="Castelle C.J."/>
            <person name="Probst A.J."/>
            <person name="Thomas B.C."/>
            <person name="Singh A."/>
            <person name="Wilkins M.J."/>
            <person name="Karaoz U."/>
            <person name="Brodie E.L."/>
            <person name="Williams K.H."/>
            <person name="Hubbard S.S."/>
            <person name="Banfield J.F."/>
        </authorList>
    </citation>
    <scope>NUCLEOTIDE SEQUENCE [LARGE SCALE GENOMIC DNA]</scope>
</reference>
<dbReference type="EMBL" id="MHCC01000001">
    <property type="protein sequence ID" value="OGY14263.1"/>
    <property type="molecule type" value="Genomic_DNA"/>
</dbReference>
<organism evidence="1 2">
    <name type="scientific">Candidatus Blackburnbacteria bacterium RIFCSPLOWO2_01_FULL_40_20</name>
    <dbReference type="NCBI Taxonomy" id="1797519"/>
    <lineage>
        <taxon>Bacteria</taxon>
        <taxon>Candidatus Blackburniibacteriota</taxon>
    </lineage>
</organism>